<dbReference type="EMBL" id="MNPJ01000017">
    <property type="protein sequence ID" value="OQS54787.1"/>
    <property type="molecule type" value="Genomic_DNA"/>
</dbReference>
<name>A0A1W0E693_9MICR</name>
<evidence type="ECO:0000313" key="2">
    <source>
        <dbReference type="EMBL" id="OQS54787.1"/>
    </source>
</evidence>
<dbReference type="VEuPathDB" id="MicrosporidiaDB:EHP00_1269"/>
<sequence length="163" mass="19361">MTQGLKYDASPKRTTSEKKKFEGIPEDVLSKMVNPGAAAFENALNDFLEKKDVQILKDVHFILMMDGSQYNEKIMRRLPELFEFLKEEKYYASLMLILGDISHYNKVVQDILTDNDIFKYLDYQNKATYEFLFNFLDKNERGLEIMKKEFYDVTKHERINKLF</sequence>
<gene>
    <name evidence="2" type="ORF">EHP00_1269</name>
</gene>
<feature type="region of interest" description="Disordered" evidence="1">
    <location>
        <begin position="1"/>
        <end position="20"/>
    </location>
</feature>
<dbReference type="OrthoDB" id="2195210at2759"/>
<organism evidence="2 3">
    <name type="scientific">Ecytonucleospora hepatopenaei</name>
    <dbReference type="NCBI Taxonomy" id="646526"/>
    <lineage>
        <taxon>Eukaryota</taxon>
        <taxon>Fungi</taxon>
        <taxon>Fungi incertae sedis</taxon>
        <taxon>Microsporidia</taxon>
        <taxon>Enterocytozoonidae</taxon>
        <taxon>Ecytonucleospora</taxon>
    </lineage>
</organism>
<protein>
    <submittedName>
        <fullName evidence="2">Uncharacterized protein</fullName>
    </submittedName>
</protein>
<comment type="caution">
    <text evidence="2">The sequence shown here is derived from an EMBL/GenBank/DDBJ whole genome shotgun (WGS) entry which is preliminary data.</text>
</comment>
<accession>A0A1W0E693</accession>
<evidence type="ECO:0000256" key="1">
    <source>
        <dbReference type="SAM" id="MobiDB-lite"/>
    </source>
</evidence>
<dbReference type="AlphaFoldDB" id="A0A1W0E693"/>
<proteinExistence type="predicted"/>
<keyword evidence="3" id="KW-1185">Reference proteome</keyword>
<dbReference type="Proteomes" id="UP000192758">
    <property type="component" value="Unassembled WGS sequence"/>
</dbReference>
<evidence type="ECO:0000313" key="3">
    <source>
        <dbReference type="Proteomes" id="UP000192758"/>
    </source>
</evidence>
<feature type="compositionally biased region" description="Basic and acidic residues" evidence="1">
    <location>
        <begin position="9"/>
        <end position="20"/>
    </location>
</feature>
<reference evidence="2 3" key="1">
    <citation type="journal article" date="2017" name="Environ. Microbiol.">
        <title>Decay of the glycolytic pathway and adaptation to intranuclear parasitism within Enterocytozoonidae microsporidia.</title>
        <authorList>
            <person name="Wiredu Boakye D."/>
            <person name="Jaroenlak P."/>
            <person name="Prachumwat A."/>
            <person name="Williams T.A."/>
            <person name="Bateman K.S."/>
            <person name="Itsathitphaisarn O."/>
            <person name="Sritunyalucksana K."/>
            <person name="Paszkiewicz K.H."/>
            <person name="Moore K.A."/>
            <person name="Stentiford G.D."/>
            <person name="Williams B.A."/>
        </authorList>
    </citation>
    <scope>NUCLEOTIDE SEQUENCE [LARGE SCALE GENOMIC DNA]</scope>
    <source>
        <strain evidence="2 3">TH1</strain>
    </source>
</reference>